<keyword evidence="7" id="KW-0238">DNA-binding</keyword>
<dbReference type="SUPFAM" id="SSF46689">
    <property type="entry name" value="Homeodomain-like"/>
    <property type="match status" value="2"/>
</dbReference>
<evidence type="ECO:0000256" key="8">
    <source>
        <dbReference type="ARBA" id="ARBA00023163"/>
    </source>
</evidence>
<evidence type="ECO:0000256" key="3">
    <source>
        <dbReference type="ARBA" id="ARBA00022490"/>
    </source>
</evidence>
<evidence type="ECO:0000256" key="7">
    <source>
        <dbReference type="ARBA" id="ARBA00023125"/>
    </source>
</evidence>
<dbReference type="Pfam" id="PF12833">
    <property type="entry name" value="HTH_18"/>
    <property type="match status" value="1"/>
</dbReference>
<evidence type="ECO:0000256" key="4">
    <source>
        <dbReference type="ARBA" id="ARBA00022553"/>
    </source>
</evidence>
<dbReference type="InterPro" id="IPR018060">
    <property type="entry name" value="HTH_AraC"/>
</dbReference>
<dbReference type="GO" id="GO:0003700">
    <property type="term" value="F:DNA-binding transcription factor activity"/>
    <property type="evidence" value="ECO:0007669"/>
    <property type="project" value="InterPro"/>
</dbReference>
<evidence type="ECO:0000256" key="9">
    <source>
        <dbReference type="ARBA" id="ARBA00024867"/>
    </source>
</evidence>
<keyword evidence="3" id="KW-0963">Cytoplasm</keyword>
<evidence type="ECO:0000259" key="11">
    <source>
        <dbReference type="PROSITE" id="PS01124"/>
    </source>
</evidence>
<evidence type="ECO:0000256" key="2">
    <source>
        <dbReference type="ARBA" id="ARBA00018672"/>
    </source>
</evidence>
<evidence type="ECO:0000256" key="6">
    <source>
        <dbReference type="ARBA" id="ARBA00023015"/>
    </source>
</evidence>
<dbReference type="RefSeq" id="WP_186901417.1">
    <property type="nucleotide sequence ID" value="NZ_JACOOT010000023.1"/>
</dbReference>
<keyword evidence="5" id="KW-0902">Two-component regulatory system</keyword>
<dbReference type="SUPFAM" id="SSF52172">
    <property type="entry name" value="CheY-like"/>
    <property type="match status" value="1"/>
</dbReference>
<dbReference type="PROSITE" id="PS01124">
    <property type="entry name" value="HTH_ARAC_FAMILY_2"/>
    <property type="match status" value="1"/>
</dbReference>
<evidence type="ECO:0000256" key="10">
    <source>
        <dbReference type="PROSITE-ProRule" id="PRU00169"/>
    </source>
</evidence>
<dbReference type="SMART" id="SM00448">
    <property type="entry name" value="REC"/>
    <property type="match status" value="1"/>
</dbReference>
<keyword evidence="6" id="KW-0805">Transcription regulation</keyword>
<dbReference type="GO" id="GO:0000160">
    <property type="term" value="P:phosphorelay signal transduction system"/>
    <property type="evidence" value="ECO:0007669"/>
    <property type="project" value="UniProtKB-KW"/>
</dbReference>
<dbReference type="Proteomes" id="UP000652847">
    <property type="component" value="Unassembled WGS sequence"/>
</dbReference>
<evidence type="ECO:0000256" key="1">
    <source>
        <dbReference type="ARBA" id="ARBA00004496"/>
    </source>
</evidence>
<accession>A0A8I0AA52</accession>
<dbReference type="AlphaFoldDB" id="A0A8I0AA52"/>
<dbReference type="EMBL" id="JACOOT010000023">
    <property type="protein sequence ID" value="MBC5651414.1"/>
    <property type="molecule type" value="Genomic_DNA"/>
</dbReference>
<dbReference type="PROSITE" id="PS50110">
    <property type="entry name" value="RESPONSE_REGULATORY"/>
    <property type="match status" value="1"/>
</dbReference>
<comment type="caution">
    <text evidence="13">The sequence shown here is derived from an EMBL/GenBank/DDBJ whole genome shotgun (WGS) entry which is preliminary data.</text>
</comment>
<comment type="subcellular location">
    <subcellularLocation>
        <location evidence="1">Cytoplasm</location>
    </subcellularLocation>
</comment>
<dbReference type="Pfam" id="PF00072">
    <property type="entry name" value="Response_reg"/>
    <property type="match status" value="1"/>
</dbReference>
<dbReference type="PANTHER" id="PTHR42713:SF3">
    <property type="entry name" value="TRANSCRIPTIONAL REGULATORY PROTEIN HPTR"/>
    <property type="match status" value="1"/>
</dbReference>
<feature type="domain" description="Response regulatory" evidence="12">
    <location>
        <begin position="3"/>
        <end position="120"/>
    </location>
</feature>
<organism evidence="13 14">
    <name type="scientific">Blautia segnis</name>
    <dbReference type="NCBI Taxonomy" id="2763030"/>
    <lineage>
        <taxon>Bacteria</taxon>
        <taxon>Bacillati</taxon>
        <taxon>Bacillota</taxon>
        <taxon>Clostridia</taxon>
        <taxon>Lachnospirales</taxon>
        <taxon>Lachnospiraceae</taxon>
        <taxon>Blautia</taxon>
    </lineage>
</organism>
<comment type="function">
    <text evidence="9">May play the central regulatory role in sporulation. It may be an element of the effector pathway responsible for the activation of sporulation genes in response to nutritional stress. Spo0A may act in concert with spo0H (a sigma factor) to control the expression of some genes that are critical to the sporulation process.</text>
</comment>
<reference evidence="13 14" key="1">
    <citation type="submission" date="2020-08" db="EMBL/GenBank/DDBJ databases">
        <title>Genome public.</title>
        <authorList>
            <person name="Liu C."/>
            <person name="Sun Q."/>
        </authorList>
    </citation>
    <scope>NUCLEOTIDE SEQUENCE [LARGE SCALE GENOMIC DNA]</scope>
    <source>
        <strain evidence="13 14">BX17</strain>
    </source>
</reference>
<dbReference type="GO" id="GO:0043565">
    <property type="term" value="F:sequence-specific DNA binding"/>
    <property type="evidence" value="ECO:0007669"/>
    <property type="project" value="InterPro"/>
</dbReference>
<proteinExistence type="predicted"/>
<keyword evidence="8" id="KW-0804">Transcription</keyword>
<dbReference type="InterPro" id="IPR009057">
    <property type="entry name" value="Homeodomain-like_sf"/>
</dbReference>
<feature type="modified residue" description="4-aspartylphosphate" evidence="10">
    <location>
        <position position="55"/>
    </location>
</feature>
<dbReference type="Gene3D" id="3.40.50.2300">
    <property type="match status" value="1"/>
</dbReference>
<dbReference type="InterPro" id="IPR051552">
    <property type="entry name" value="HptR"/>
</dbReference>
<protein>
    <recommendedName>
        <fullName evidence="2">Stage 0 sporulation protein A homolog</fullName>
    </recommendedName>
</protein>
<keyword evidence="14" id="KW-1185">Reference proteome</keyword>
<dbReference type="SMART" id="SM00342">
    <property type="entry name" value="HTH_ARAC"/>
    <property type="match status" value="1"/>
</dbReference>
<dbReference type="PANTHER" id="PTHR42713">
    <property type="entry name" value="HISTIDINE KINASE-RELATED"/>
    <property type="match status" value="1"/>
</dbReference>
<dbReference type="InterPro" id="IPR011006">
    <property type="entry name" value="CheY-like_superfamily"/>
</dbReference>
<gene>
    <name evidence="13" type="ORF">H8S54_09890</name>
</gene>
<dbReference type="GO" id="GO:0005737">
    <property type="term" value="C:cytoplasm"/>
    <property type="evidence" value="ECO:0007669"/>
    <property type="project" value="UniProtKB-SubCell"/>
</dbReference>
<name>A0A8I0AA52_9FIRM</name>
<dbReference type="Gene3D" id="1.10.10.60">
    <property type="entry name" value="Homeodomain-like"/>
    <property type="match status" value="2"/>
</dbReference>
<dbReference type="InterPro" id="IPR001789">
    <property type="entry name" value="Sig_transdc_resp-reg_receiver"/>
</dbReference>
<keyword evidence="4 10" id="KW-0597">Phosphoprotein</keyword>
<sequence length="251" mass="28887">MWKVLAADDESYIREALQKLINWEKMDCSLEKVVSDGQELLDGITRSMPDIVITDIQMPGVDGLQVCKYIYETSPETQVIILTAYSDFEYAKEAIKYSACGYVLKISIIDELPEAVEKAIGNLSRLKKEFETTEARRTEEPESLLSQVEQYVEGNYRNKITLDDIADTMHVNRSYLSRFYKNKTGVNLFDAILNKRIEAAKDYLRNTDMKTYEISEAVGVEDAGYFSKMFKKITGVSPKEFRKREKNEETK</sequence>
<dbReference type="CDD" id="cd17536">
    <property type="entry name" value="REC_YesN-like"/>
    <property type="match status" value="1"/>
</dbReference>
<feature type="domain" description="HTH araC/xylS-type" evidence="11">
    <location>
        <begin position="146"/>
        <end position="244"/>
    </location>
</feature>
<evidence type="ECO:0000259" key="12">
    <source>
        <dbReference type="PROSITE" id="PS50110"/>
    </source>
</evidence>
<evidence type="ECO:0000313" key="14">
    <source>
        <dbReference type="Proteomes" id="UP000652847"/>
    </source>
</evidence>
<evidence type="ECO:0000256" key="5">
    <source>
        <dbReference type="ARBA" id="ARBA00023012"/>
    </source>
</evidence>
<evidence type="ECO:0000313" key="13">
    <source>
        <dbReference type="EMBL" id="MBC5651414.1"/>
    </source>
</evidence>